<organism evidence="1 2">
    <name type="scientific">Micromonospora sediminicola</name>
    <dbReference type="NCBI Taxonomy" id="946078"/>
    <lineage>
        <taxon>Bacteria</taxon>
        <taxon>Bacillati</taxon>
        <taxon>Actinomycetota</taxon>
        <taxon>Actinomycetes</taxon>
        <taxon>Micromonosporales</taxon>
        <taxon>Micromonosporaceae</taxon>
        <taxon>Micromonospora</taxon>
    </lineage>
</organism>
<sequence length="108" mass="11727">MDDFTPPPALTARIDQTRAALVDLVSAADEHVDAEACPHAGVCPGDQVTDVLEATDRDVRDDLLRMAIAELARLGYARPTRYRLTRAAYAALDATQPRQPWPFGGHSA</sequence>
<gene>
    <name evidence="1" type="ORF">GA0070622_0919</name>
</gene>
<dbReference type="AlphaFoldDB" id="A0A1A9B4G7"/>
<dbReference type="EMBL" id="FLRH01000003">
    <property type="protein sequence ID" value="SBT63951.1"/>
    <property type="molecule type" value="Genomic_DNA"/>
</dbReference>
<dbReference type="STRING" id="946078.GA0070622_0919"/>
<dbReference type="Proteomes" id="UP000199558">
    <property type="component" value="Unassembled WGS sequence"/>
</dbReference>
<evidence type="ECO:0000313" key="2">
    <source>
        <dbReference type="Proteomes" id="UP000199558"/>
    </source>
</evidence>
<evidence type="ECO:0000313" key="1">
    <source>
        <dbReference type="EMBL" id="SBT63951.1"/>
    </source>
</evidence>
<name>A0A1A9B4G7_9ACTN</name>
<reference evidence="2" key="1">
    <citation type="submission" date="2016-06" db="EMBL/GenBank/DDBJ databases">
        <authorList>
            <person name="Varghese N."/>
            <person name="Submissions Spin"/>
        </authorList>
    </citation>
    <scope>NUCLEOTIDE SEQUENCE [LARGE SCALE GENOMIC DNA]</scope>
    <source>
        <strain evidence="2">DSM 45794</strain>
    </source>
</reference>
<accession>A0A1A9B4G7</accession>
<protein>
    <submittedName>
        <fullName evidence="1">Uncharacterized protein</fullName>
    </submittedName>
</protein>
<dbReference type="RefSeq" id="WP_141684520.1">
    <property type="nucleotide sequence ID" value="NZ_FLRH01000003.1"/>
</dbReference>
<keyword evidence="2" id="KW-1185">Reference proteome</keyword>
<proteinExistence type="predicted"/>